<organism evidence="1 2">
    <name type="scientific">Litoribrevibacter albus</name>
    <dbReference type="NCBI Taxonomy" id="1473156"/>
    <lineage>
        <taxon>Bacteria</taxon>
        <taxon>Pseudomonadati</taxon>
        <taxon>Pseudomonadota</taxon>
        <taxon>Gammaproteobacteria</taxon>
        <taxon>Oceanospirillales</taxon>
        <taxon>Oceanospirillaceae</taxon>
        <taxon>Litoribrevibacter</taxon>
    </lineage>
</organism>
<comment type="caution">
    <text evidence="1">The sequence shown here is derived from an EMBL/GenBank/DDBJ whole genome shotgun (WGS) entry which is preliminary data.</text>
</comment>
<dbReference type="EMBL" id="BSNM01000014">
    <property type="protein sequence ID" value="GLQ31567.1"/>
    <property type="molecule type" value="Genomic_DNA"/>
</dbReference>
<sequence length="82" mass="8713">MSQPTLITCMLTASTVSTAIRVALVVGTLLIAINYGDKILAGSLTPTDWIKMFLTYCVPYCVSSYSSAKAMLAHGLNSPPTK</sequence>
<evidence type="ECO:0000313" key="2">
    <source>
        <dbReference type="Proteomes" id="UP001161389"/>
    </source>
</evidence>
<reference evidence="1" key="1">
    <citation type="journal article" date="2014" name="Int. J. Syst. Evol. Microbiol.">
        <title>Complete genome sequence of Corynebacterium casei LMG S-19264T (=DSM 44701T), isolated from a smear-ripened cheese.</title>
        <authorList>
            <consortium name="US DOE Joint Genome Institute (JGI-PGF)"/>
            <person name="Walter F."/>
            <person name="Albersmeier A."/>
            <person name="Kalinowski J."/>
            <person name="Ruckert C."/>
        </authorList>
    </citation>
    <scope>NUCLEOTIDE SEQUENCE</scope>
    <source>
        <strain evidence="1">NBRC 110071</strain>
    </source>
</reference>
<reference evidence="1" key="2">
    <citation type="submission" date="2023-01" db="EMBL/GenBank/DDBJ databases">
        <title>Draft genome sequence of Litoribrevibacter albus strain NBRC 110071.</title>
        <authorList>
            <person name="Sun Q."/>
            <person name="Mori K."/>
        </authorList>
    </citation>
    <scope>NUCLEOTIDE SEQUENCE</scope>
    <source>
        <strain evidence="1">NBRC 110071</strain>
    </source>
</reference>
<dbReference type="InterPro" id="IPR047700">
    <property type="entry name" value="NrtS-like"/>
</dbReference>
<dbReference type="AlphaFoldDB" id="A0AA37S929"/>
<keyword evidence="2" id="KW-1185">Reference proteome</keyword>
<name>A0AA37S929_9GAMM</name>
<gene>
    <name evidence="1" type="ORF">GCM10007876_20460</name>
</gene>
<proteinExistence type="predicted"/>
<dbReference type="NCBIfam" id="NF038050">
    <property type="entry name" value="NrtS"/>
    <property type="match status" value="1"/>
</dbReference>
<dbReference type="RefSeq" id="WP_284381226.1">
    <property type="nucleotide sequence ID" value="NZ_BSNM01000014.1"/>
</dbReference>
<evidence type="ECO:0000313" key="1">
    <source>
        <dbReference type="EMBL" id="GLQ31567.1"/>
    </source>
</evidence>
<accession>A0AA37S929</accession>
<dbReference type="Proteomes" id="UP001161389">
    <property type="component" value="Unassembled WGS sequence"/>
</dbReference>
<protein>
    <submittedName>
        <fullName evidence="1">Uncharacterized protein</fullName>
    </submittedName>
</protein>